<name>A0A4U7AX44_9PEZI</name>
<gene>
    <name evidence="1" type="ORF">C1H76_6445</name>
</gene>
<reference evidence="1 2" key="1">
    <citation type="submission" date="2018-02" db="EMBL/GenBank/DDBJ databases">
        <title>Draft genome sequences of Elsinoe sp., causing black scab on jojoba.</title>
        <authorList>
            <person name="Stodart B."/>
            <person name="Jeffress S."/>
            <person name="Ash G."/>
            <person name="Arun Chinnappa K."/>
        </authorList>
    </citation>
    <scope>NUCLEOTIDE SEQUENCE [LARGE SCALE GENOMIC DNA]</scope>
    <source>
        <strain evidence="1 2">Hillstone_2</strain>
    </source>
</reference>
<dbReference type="AlphaFoldDB" id="A0A4U7AX44"/>
<organism evidence="1 2">
    <name type="scientific">Elsinoe australis</name>
    <dbReference type="NCBI Taxonomy" id="40998"/>
    <lineage>
        <taxon>Eukaryota</taxon>
        <taxon>Fungi</taxon>
        <taxon>Dikarya</taxon>
        <taxon>Ascomycota</taxon>
        <taxon>Pezizomycotina</taxon>
        <taxon>Dothideomycetes</taxon>
        <taxon>Dothideomycetidae</taxon>
        <taxon>Myriangiales</taxon>
        <taxon>Elsinoaceae</taxon>
        <taxon>Elsinoe</taxon>
    </lineage>
</organism>
<dbReference type="Proteomes" id="UP000308133">
    <property type="component" value="Unassembled WGS sequence"/>
</dbReference>
<protein>
    <submittedName>
        <fullName evidence="1">Uncharacterized protein</fullName>
    </submittedName>
</protein>
<comment type="caution">
    <text evidence="1">The sequence shown here is derived from an EMBL/GenBank/DDBJ whole genome shotgun (WGS) entry which is preliminary data.</text>
</comment>
<accession>A0A4U7AX44</accession>
<evidence type="ECO:0000313" key="2">
    <source>
        <dbReference type="Proteomes" id="UP000308133"/>
    </source>
</evidence>
<proteinExistence type="predicted"/>
<evidence type="ECO:0000313" key="1">
    <source>
        <dbReference type="EMBL" id="TKX21371.1"/>
    </source>
</evidence>
<dbReference type="EMBL" id="PTQR01000081">
    <property type="protein sequence ID" value="TKX21371.1"/>
    <property type="molecule type" value="Genomic_DNA"/>
</dbReference>
<sequence length="67" mass="7408">MTSQQPDSSRPRYIPTVHEQEAMNVFKVRVAVPSMSRAPKEECIAMYDAATALLMLANTDPASQLIV</sequence>